<keyword evidence="4" id="KW-1133">Transmembrane helix</keyword>
<evidence type="ECO:0000259" key="5">
    <source>
        <dbReference type="Pfam" id="PF25917"/>
    </source>
</evidence>
<dbReference type="GO" id="GO:0055085">
    <property type="term" value="P:transmembrane transport"/>
    <property type="evidence" value="ECO:0007669"/>
    <property type="project" value="InterPro"/>
</dbReference>
<comment type="similarity">
    <text evidence="1">Belongs to the membrane fusion protein (MFP) (TC 8.A.1) family.</text>
</comment>
<evidence type="ECO:0000313" key="8">
    <source>
        <dbReference type="Proteomes" id="UP000252554"/>
    </source>
</evidence>
<feature type="transmembrane region" description="Helical" evidence="4">
    <location>
        <begin position="7"/>
        <end position="26"/>
    </location>
</feature>
<dbReference type="PANTHER" id="PTHR30386:SF24">
    <property type="entry name" value="MULTIDRUG RESISTANCE EFFLUX PUMP"/>
    <property type="match status" value="1"/>
</dbReference>
<protein>
    <submittedName>
        <fullName evidence="7">HlyD family secretion protein</fullName>
    </submittedName>
</protein>
<feature type="domain" description="p-hydroxybenzoic acid efflux pump subunit AaeA-like beta-barrel" evidence="6">
    <location>
        <begin position="234"/>
        <end position="313"/>
    </location>
</feature>
<keyword evidence="2" id="KW-0175">Coiled coil</keyword>
<reference evidence="7 8" key="1">
    <citation type="submission" date="2018-06" db="EMBL/GenBank/DDBJ databases">
        <title>Whole genome sequencing of four bacterial strains from South Shetland trench revealing bio-synthetic gene clusters.</title>
        <authorList>
            <person name="Abdel-Mageed W.M."/>
            <person name="Lehri B."/>
            <person name="Jarmusch S.A."/>
            <person name="Miranda K."/>
            <person name="Goodfellow M."/>
            <person name="Jaspars M."/>
            <person name="Karlyshev A.V."/>
        </authorList>
    </citation>
    <scope>NUCLEOTIDE SEQUENCE [LARGE SCALE GENOMIC DNA]</scope>
    <source>
        <strain evidence="7 8">SST2</strain>
    </source>
</reference>
<dbReference type="InterPro" id="IPR058625">
    <property type="entry name" value="MdtA-like_BSH"/>
</dbReference>
<comment type="caution">
    <text evidence="7">The sequence shown here is derived from an EMBL/GenBank/DDBJ whole genome shotgun (WGS) entry which is preliminary data.</text>
</comment>
<evidence type="ECO:0000256" key="2">
    <source>
        <dbReference type="SAM" id="Coils"/>
    </source>
</evidence>
<dbReference type="SUPFAM" id="SSF111369">
    <property type="entry name" value="HlyD-like secretion proteins"/>
    <property type="match status" value="2"/>
</dbReference>
<organism evidence="7 8">
    <name type="scientific">Stutzerimonas zhaodongensis</name>
    <dbReference type="NCBI Taxonomy" id="1176257"/>
    <lineage>
        <taxon>Bacteria</taxon>
        <taxon>Pseudomonadati</taxon>
        <taxon>Pseudomonadota</taxon>
        <taxon>Gammaproteobacteria</taxon>
        <taxon>Pseudomonadales</taxon>
        <taxon>Pseudomonadaceae</taxon>
        <taxon>Stutzerimonas</taxon>
    </lineage>
</organism>
<proteinExistence type="inferred from homology"/>
<dbReference type="Pfam" id="PF25917">
    <property type="entry name" value="BSH_RND"/>
    <property type="match status" value="1"/>
</dbReference>
<dbReference type="Proteomes" id="UP000252554">
    <property type="component" value="Unassembled WGS sequence"/>
</dbReference>
<dbReference type="PANTHER" id="PTHR30386">
    <property type="entry name" value="MEMBRANE FUSION SUBUNIT OF EMRAB-TOLC MULTIDRUG EFFLUX PUMP"/>
    <property type="match status" value="1"/>
</dbReference>
<sequence length="347" mass="36742">MANKLRYQIVIGVIAIATVAGAILILNRPEAHASVQSTDDAYVRADLTVIVPQVSGLITSVTVDDNQQVQAGEPLLRIDDRAMRIALDAATANIAGLQAQLELQQSLIEQARAVVAVSNAKLKLAKSNLTRSANLARDGSGTVQAHELAEAEWAAQRAGNERDRAGLRSAEQRTAILQADLEKAMAEKADASLKLSYTGITAPIDGVVAQRHARIGGYARQGEPLLTLVPLDKVYIEANFRETQLANVRVGQAVDIAIDALPGVHLKGHVESLGAASGASFSLVPPHNATGNFTKIVQRLPVRIQVDSGQEQARRLRVGMSVRPSAHTDAASAQQPKPATAAVQAES</sequence>
<name>A0A365PPC6_9GAMM</name>
<feature type="coiled-coil region" evidence="2">
    <location>
        <begin position="87"/>
        <end position="114"/>
    </location>
</feature>
<evidence type="ECO:0000313" key="7">
    <source>
        <dbReference type="EMBL" id="RBA52185.1"/>
    </source>
</evidence>
<gene>
    <name evidence="7" type="ORF">DQ403_21140</name>
</gene>
<dbReference type="InterPro" id="IPR058634">
    <property type="entry name" value="AaeA-lik-b-barrel"/>
</dbReference>
<dbReference type="InterPro" id="IPR050739">
    <property type="entry name" value="MFP"/>
</dbReference>
<feature type="domain" description="Multidrug resistance protein MdtA-like barrel-sandwich hybrid" evidence="5">
    <location>
        <begin position="50"/>
        <end position="225"/>
    </location>
</feature>
<dbReference type="AlphaFoldDB" id="A0A365PPC6"/>
<dbReference type="Gene3D" id="2.40.30.170">
    <property type="match status" value="1"/>
</dbReference>
<feature type="region of interest" description="Disordered" evidence="3">
    <location>
        <begin position="322"/>
        <end position="347"/>
    </location>
</feature>
<accession>A0A365PPC6</accession>
<keyword evidence="4" id="KW-0812">Transmembrane</keyword>
<evidence type="ECO:0000256" key="1">
    <source>
        <dbReference type="ARBA" id="ARBA00009477"/>
    </source>
</evidence>
<evidence type="ECO:0000259" key="6">
    <source>
        <dbReference type="Pfam" id="PF25963"/>
    </source>
</evidence>
<dbReference type="EMBL" id="QNTV01000025">
    <property type="protein sequence ID" value="RBA52185.1"/>
    <property type="molecule type" value="Genomic_DNA"/>
</dbReference>
<dbReference type="Pfam" id="PF25963">
    <property type="entry name" value="Beta-barrel_AAEA"/>
    <property type="match status" value="1"/>
</dbReference>
<evidence type="ECO:0000256" key="3">
    <source>
        <dbReference type="SAM" id="MobiDB-lite"/>
    </source>
</evidence>
<dbReference type="Gene3D" id="2.40.50.100">
    <property type="match status" value="1"/>
</dbReference>
<dbReference type="RefSeq" id="WP_128121833.1">
    <property type="nucleotide sequence ID" value="NZ_QNTV01000025.1"/>
</dbReference>
<evidence type="ECO:0000256" key="4">
    <source>
        <dbReference type="SAM" id="Phobius"/>
    </source>
</evidence>
<keyword evidence="4" id="KW-0472">Membrane</keyword>